<evidence type="ECO:0008006" key="3">
    <source>
        <dbReference type="Google" id="ProtNLM"/>
    </source>
</evidence>
<evidence type="ECO:0000313" key="1">
    <source>
        <dbReference type="EMBL" id="MFC5986451.1"/>
    </source>
</evidence>
<dbReference type="Proteomes" id="UP001596250">
    <property type="component" value="Unassembled WGS sequence"/>
</dbReference>
<accession>A0ABW1IN25</accession>
<evidence type="ECO:0000313" key="2">
    <source>
        <dbReference type="Proteomes" id="UP001596250"/>
    </source>
</evidence>
<reference evidence="2" key="1">
    <citation type="journal article" date="2019" name="Int. J. Syst. Evol. Microbiol.">
        <title>The Global Catalogue of Microorganisms (GCM) 10K type strain sequencing project: providing services to taxonomists for standard genome sequencing and annotation.</title>
        <authorList>
            <consortium name="The Broad Institute Genomics Platform"/>
            <consortium name="The Broad Institute Genome Sequencing Center for Infectious Disease"/>
            <person name="Wu L."/>
            <person name="Ma J."/>
        </authorList>
    </citation>
    <scope>NUCLEOTIDE SEQUENCE [LARGE SCALE GENOMIC DNA]</scope>
    <source>
        <strain evidence="2">CCM 8749</strain>
    </source>
</reference>
<dbReference type="RefSeq" id="WP_379893783.1">
    <property type="nucleotide sequence ID" value="NZ_CBCSCT010000112.1"/>
</dbReference>
<keyword evidence="2" id="KW-1185">Reference proteome</keyword>
<sequence>MQHNMALNWGDPKSAATITTAVHTFSQGGGFEQLLDDGLDYNDFVENEYTIARYDEVIDLLASYVTAPEEIVNCYLRTGLPIIYHEELRRLYNRIESVEFAKFLGWDIKKFNAEIKDYLPSIQVTSNGPLWTVGQAEEYKWRRLYGHVEKEYNFKPVFDAEWETRLNSISNRDVKEAYFNDYVIELMTHILFNDKSWPLEKKLKVGNILVSTSRFLPDWQHYLGGIYVQNEDWANAKIHLEEAKKITEYGGNPNSFDLFYVFTLIQLAYVYQKLRMDVTLSEKLIQKVKEISDLEEGSAIEWRLCEVFKAFEEGPEVFIQWLDDNRDEYLYFD</sequence>
<proteinExistence type="predicted"/>
<comment type="caution">
    <text evidence="1">The sequence shown here is derived from an EMBL/GenBank/DDBJ whole genome shotgun (WGS) entry which is preliminary data.</text>
</comment>
<dbReference type="EMBL" id="JBHSQV010000100">
    <property type="protein sequence ID" value="MFC5986451.1"/>
    <property type="molecule type" value="Genomic_DNA"/>
</dbReference>
<name>A0ABW1IN25_9BACL</name>
<organism evidence="1 2">
    <name type="scientific">Marinicrinis lubricantis</name>
    <dbReference type="NCBI Taxonomy" id="2086470"/>
    <lineage>
        <taxon>Bacteria</taxon>
        <taxon>Bacillati</taxon>
        <taxon>Bacillota</taxon>
        <taxon>Bacilli</taxon>
        <taxon>Bacillales</taxon>
        <taxon>Paenibacillaceae</taxon>
    </lineage>
</organism>
<protein>
    <recommendedName>
        <fullName evidence="3">DUF4034 domain-containing protein</fullName>
    </recommendedName>
</protein>
<gene>
    <name evidence="1" type="ORF">ACFPXP_08415</name>
</gene>